<evidence type="ECO:0000256" key="1">
    <source>
        <dbReference type="SAM" id="MobiDB-lite"/>
    </source>
</evidence>
<gene>
    <name evidence="2" type="ORF">P5673_027945</name>
</gene>
<comment type="caution">
    <text evidence="2">The sequence shown here is derived from an EMBL/GenBank/DDBJ whole genome shotgun (WGS) entry which is preliminary data.</text>
</comment>
<reference evidence="2" key="2">
    <citation type="journal article" date="2023" name="Science">
        <title>Genomic signatures of disease resistance in endangered staghorn corals.</title>
        <authorList>
            <person name="Vollmer S.V."/>
            <person name="Selwyn J.D."/>
            <person name="Despard B.A."/>
            <person name="Roesel C.L."/>
        </authorList>
    </citation>
    <scope>NUCLEOTIDE SEQUENCE</scope>
    <source>
        <strain evidence="2">K2</strain>
    </source>
</reference>
<evidence type="ECO:0000313" key="2">
    <source>
        <dbReference type="EMBL" id="KAK2551183.1"/>
    </source>
</evidence>
<dbReference type="EMBL" id="JARQWQ010000100">
    <property type="protein sequence ID" value="KAK2551183.1"/>
    <property type="molecule type" value="Genomic_DNA"/>
</dbReference>
<dbReference type="AlphaFoldDB" id="A0AAD9PY20"/>
<accession>A0AAD9PY20</accession>
<evidence type="ECO:0000313" key="3">
    <source>
        <dbReference type="Proteomes" id="UP001249851"/>
    </source>
</evidence>
<keyword evidence="3" id="KW-1185">Reference proteome</keyword>
<sequence length="289" mass="32213">MLKTNGILSGTVPLKNPASNTTGKQLLDRSLHCPRSSSLGDDPHYCCSNIVIGTGDQLFHSSKSPLTTRFFKMLVCPKQCVHTGHNVKNTNVKIFNLKLQNSVGDREVVVVVGFFLPPHFTRHIRVQEKIPRLNVPARTCLEHLSFLCNVEEITGEFIKNPFKNGGRTFLSAKLESLWSAPQEISSEIISSSGARLSRLTVNYMHDRCPQENASLLSTNLGNRHLRQDVGSSTGQRAVIGQDNDNHHHHHIYDYNLKFDLTARFQRDSTGTINRGLVSCARSKAKGRST</sequence>
<protein>
    <submittedName>
        <fullName evidence="2">Uncharacterized protein</fullName>
    </submittedName>
</protein>
<dbReference type="Proteomes" id="UP001249851">
    <property type="component" value="Unassembled WGS sequence"/>
</dbReference>
<name>A0AAD9PY20_ACRCE</name>
<organism evidence="2 3">
    <name type="scientific">Acropora cervicornis</name>
    <name type="common">Staghorn coral</name>
    <dbReference type="NCBI Taxonomy" id="6130"/>
    <lineage>
        <taxon>Eukaryota</taxon>
        <taxon>Metazoa</taxon>
        <taxon>Cnidaria</taxon>
        <taxon>Anthozoa</taxon>
        <taxon>Hexacorallia</taxon>
        <taxon>Scleractinia</taxon>
        <taxon>Astrocoeniina</taxon>
        <taxon>Acroporidae</taxon>
        <taxon>Acropora</taxon>
    </lineage>
</organism>
<reference evidence="2" key="1">
    <citation type="journal article" date="2023" name="G3 (Bethesda)">
        <title>Whole genome assembly and annotation of the endangered Caribbean coral Acropora cervicornis.</title>
        <authorList>
            <person name="Selwyn J.D."/>
            <person name="Vollmer S.V."/>
        </authorList>
    </citation>
    <scope>NUCLEOTIDE SEQUENCE</scope>
    <source>
        <strain evidence="2">K2</strain>
    </source>
</reference>
<feature type="region of interest" description="Disordered" evidence="1">
    <location>
        <begin position="1"/>
        <end position="23"/>
    </location>
</feature>
<proteinExistence type="predicted"/>